<evidence type="ECO:0000256" key="3">
    <source>
        <dbReference type="ARBA" id="ARBA00022475"/>
    </source>
</evidence>
<name>A0A5Q2FAT3_9ACTN</name>
<gene>
    <name evidence="9" type="ORF">Rai3103_09710</name>
</gene>
<feature type="compositionally biased region" description="Pro residues" evidence="7">
    <location>
        <begin position="156"/>
        <end position="166"/>
    </location>
</feature>
<evidence type="ECO:0000313" key="9">
    <source>
        <dbReference type="EMBL" id="QGF23909.1"/>
    </source>
</evidence>
<dbReference type="RefSeq" id="WP_153572439.1">
    <property type="nucleotide sequence ID" value="NZ_CP045725.1"/>
</dbReference>
<dbReference type="GO" id="GO:0005886">
    <property type="term" value="C:plasma membrane"/>
    <property type="evidence" value="ECO:0007669"/>
    <property type="project" value="UniProtKB-SubCell"/>
</dbReference>
<keyword evidence="4 8" id="KW-0812">Transmembrane</keyword>
<feature type="transmembrane region" description="Helical" evidence="8">
    <location>
        <begin position="177"/>
        <end position="196"/>
    </location>
</feature>
<evidence type="ECO:0000256" key="7">
    <source>
        <dbReference type="SAM" id="MobiDB-lite"/>
    </source>
</evidence>
<protein>
    <submittedName>
        <fullName evidence="9">DoxX family membrane protein</fullName>
    </submittedName>
</protein>
<comment type="subcellular location">
    <subcellularLocation>
        <location evidence="1">Cell membrane</location>
        <topology evidence="1">Multi-pass membrane protein</topology>
    </subcellularLocation>
</comment>
<dbReference type="PANTHER" id="PTHR33452">
    <property type="entry name" value="OXIDOREDUCTASE CATD-RELATED"/>
    <property type="match status" value="1"/>
</dbReference>
<dbReference type="KEGG" id="rain:Rai3103_09710"/>
<accession>A0A5Q2FAT3</accession>
<feature type="region of interest" description="Disordered" evidence="7">
    <location>
        <begin position="147"/>
        <end position="173"/>
    </location>
</feature>
<evidence type="ECO:0000256" key="5">
    <source>
        <dbReference type="ARBA" id="ARBA00022989"/>
    </source>
</evidence>
<sequence>MTTRDPDEADEAPKADAAAADVDRPEEFGGGDENEPTRTRISRADLRRYTEQQGEEESSARAAGSPEARTEVFGEGDEPASQETPTVVRREPLVSRRSSERPATPAAEVPAHTPPADTPAATKVMGSPPEPTPDEAALLAERRADRERALGKRRPQPAPAEVPAPPSTKLGRTTDRFPVALGIFLLRLAAAAVLGVRGAQQLMDIPGTTATVAATALPYPVIFAWVLAAASVLIAVALVLGLAVRVAGAGAAAIGAGALVFVYWWKSPFDPGMAGFHGETELLLAAVGLFLLLTGGGSWGIDAAVRKGRLTRRADKYNAELI</sequence>
<dbReference type="PANTHER" id="PTHR33452:SF1">
    <property type="entry name" value="INNER MEMBRANE PROTEIN YPHA-RELATED"/>
    <property type="match status" value="1"/>
</dbReference>
<feature type="region of interest" description="Disordered" evidence="7">
    <location>
        <begin position="1"/>
        <end position="134"/>
    </location>
</feature>
<feature type="transmembrane region" description="Helical" evidence="8">
    <location>
        <begin position="246"/>
        <end position="265"/>
    </location>
</feature>
<evidence type="ECO:0000256" key="2">
    <source>
        <dbReference type="ARBA" id="ARBA00006679"/>
    </source>
</evidence>
<feature type="compositionally biased region" description="Basic and acidic residues" evidence="7">
    <location>
        <begin position="88"/>
        <end position="100"/>
    </location>
</feature>
<keyword evidence="6 8" id="KW-0472">Membrane</keyword>
<feature type="transmembrane region" description="Helical" evidence="8">
    <location>
        <begin position="216"/>
        <end position="239"/>
    </location>
</feature>
<evidence type="ECO:0000256" key="4">
    <source>
        <dbReference type="ARBA" id="ARBA00022692"/>
    </source>
</evidence>
<dbReference type="AlphaFoldDB" id="A0A5Q2FAT3"/>
<organism evidence="9 10">
    <name type="scientific">Raineyella fluvialis</name>
    <dbReference type="NCBI Taxonomy" id="2662261"/>
    <lineage>
        <taxon>Bacteria</taxon>
        <taxon>Bacillati</taxon>
        <taxon>Actinomycetota</taxon>
        <taxon>Actinomycetes</taxon>
        <taxon>Propionibacteriales</taxon>
        <taxon>Propionibacteriaceae</taxon>
        <taxon>Raineyella</taxon>
    </lineage>
</organism>
<dbReference type="Proteomes" id="UP000386847">
    <property type="component" value="Chromosome"/>
</dbReference>
<comment type="similarity">
    <text evidence="2">Belongs to the DoxX family.</text>
</comment>
<evidence type="ECO:0000313" key="10">
    <source>
        <dbReference type="Proteomes" id="UP000386847"/>
    </source>
</evidence>
<keyword evidence="3" id="KW-1003">Cell membrane</keyword>
<dbReference type="Pfam" id="PF07681">
    <property type="entry name" value="DoxX"/>
    <property type="match status" value="1"/>
</dbReference>
<dbReference type="InterPro" id="IPR032808">
    <property type="entry name" value="DoxX"/>
</dbReference>
<dbReference type="EMBL" id="CP045725">
    <property type="protein sequence ID" value="QGF23909.1"/>
    <property type="molecule type" value="Genomic_DNA"/>
</dbReference>
<evidence type="ECO:0000256" key="8">
    <source>
        <dbReference type="SAM" id="Phobius"/>
    </source>
</evidence>
<feature type="compositionally biased region" description="Basic and acidic residues" evidence="7">
    <location>
        <begin position="1"/>
        <end position="14"/>
    </location>
</feature>
<evidence type="ECO:0000256" key="6">
    <source>
        <dbReference type="ARBA" id="ARBA00023136"/>
    </source>
</evidence>
<evidence type="ECO:0000256" key="1">
    <source>
        <dbReference type="ARBA" id="ARBA00004651"/>
    </source>
</evidence>
<proteinExistence type="inferred from homology"/>
<keyword evidence="10" id="KW-1185">Reference proteome</keyword>
<keyword evidence="5 8" id="KW-1133">Transmembrane helix</keyword>
<feature type="transmembrane region" description="Helical" evidence="8">
    <location>
        <begin position="285"/>
        <end position="305"/>
    </location>
</feature>
<feature type="compositionally biased region" description="Basic and acidic residues" evidence="7">
    <location>
        <begin position="35"/>
        <end position="50"/>
    </location>
</feature>
<dbReference type="InterPro" id="IPR051907">
    <property type="entry name" value="DoxX-like_oxidoreductase"/>
</dbReference>
<reference evidence="9 10" key="1">
    <citation type="submission" date="2019-10" db="EMBL/GenBank/DDBJ databases">
        <title>Genomic analysis of Raineyella sp. CBA3103.</title>
        <authorList>
            <person name="Roh S.W."/>
        </authorList>
    </citation>
    <scope>NUCLEOTIDE SEQUENCE [LARGE SCALE GENOMIC DNA]</scope>
    <source>
        <strain evidence="9 10">CBA3103</strain>
    </source>
</reference>